<dbReference type="EMBL" id="JAVIIS010000002">
    <property type="protein sequence ID" value="MDX8438214.1"/>
    <property type="molecule type" value="Genomic_DNA"/>
</dbReference>
<reference evidence="1 2" key="1">
    <citation type="submission" date="2023-08" db="EMBL/GenBank/DDBJ databases">
        <title>Implementing the SeqCode for naming new Mesorhizobium species isolated from Vachellia karroo root nodules.</title>
        <authorList>
            <person name="Van Lill M."/>
        </authorList>
    </citation>
    <scope>NUCLEOTIDE SEQUENCE [LARGE SCALE GENOMIC DNA]</scope>
    <source>
        <strain evidence="1 2">VK3E</strain>
    </source>
</reference>
<gene>
    <name evidence="1" type="ORF">RFM51_01325</name>
</gene>
<dbReference type="RefSeq" id="WP_320212064.1">
    <property type="nucleotide sequence ID" value="NZ_JAVIIS010000002.1"/>
</dbReference>
<evidence type="ECO:0000313" key="1">
    <source>
        <dbReference type="EMBL" id="MDX8438214.1"/>
    </source>
</evidence>
<name>A0ABU4WR25_9HYPH</name>
<sequence length="352" mass="39809">MRILEVGRTPYLSGYFSGVGVDRFDTGPYQNSTAPEFAGLLALLRAIGNENYDLIVCEPNVRRRFDALSRLLFSRRIFSERPSISSIFAQQLFRRRLDVPIAVVDIEDHSRIAAADRYLLARCTLYFKRELPSDEWKLLDGGNGFAGRSLRSNKPLRAMMEKVLPISLGMSLDGEAFAQSMARPEKTSDVFFAGNVHGMPERERGLAELRELAVAGVKVDIPEQRIDRQEFFRRCAAAYLVWSPEGYGWDCFRHHEAAAMASVPVINAPSIRPYRPMRHGSECLYYVPEKGALARTVLAALENRDDLIAIGRAAREQALSFKRRSEIGRYVVNETLSRFRNTGQASRLSRQP</sequence>
<keyword evidence="2" id="KW-1185">Reference proteome</keyword>
<evidence type="ECO:0000313" key="2">
    <source>
        <dbReference type="Proteomes" id="UP001272097"/>
    </source>
</evidence>
<comment type="caution">
    <text evidence="1">The sequence shown here is derived from an EMBL/GenBank/DDBJ whole genome shotgun (WGS) entry which is preliminary data.</text>
</comment>
<accession>A0ABU4WR25</accession>
<dbReference type="Proteomes" id="UP001272097">
    <property type="component" value="Unassembled WGS sequence"/>
</dbReference>
<proteinExistence type="predicted"/>
<organism evidence="1 2">
    <name type="scientific">Mesorhizobium australafricanum</name>
    <dbReference type="NCBI Taxonomy" id="3072311"/>
    <lineage>
        <taxon>Bacteria</taxon>
        <taxon>Pseudomonadati</taxon>
        <taxon>Pseudomonadota</taxon>
        <taxon>Alphaproteobacteria</taxon>
        <taxon>Hyphomicrobiales</taxon>
        <taxon>Phyllobacteriaceae</taxon>
        <taxon>Mesorhizobium</taxon>
    </lineage>
</organism>
<protein>
    <recommendedName>
        <fullName evidence="3">Glycosyltransferase</fullName>
    </recommendedName>
</protein>
<evidence type="ECO:0008006" key="3">
    <source>
        <dbReference type="Google" id="ProtNLM"/>
    </source>
</evidence>